<feature type="non-terminal residue" evidence="1">
    <location>
        <position position="35"/>
    </location>
</feature>
<reference evidence="1" key="1">
    <citation type="submission" date="2021-01" db="EMBL/GenBank/DDBJ databases">
        <authorList>
            <consortium name="Genoscope - CEA"/>
            <person name="William W."/>
        </authorList>
    </citation>
    <scope>NUCLEOTIDE SEQUENCE</scope>
</reference>
<name>A0A816ISS9_BRANA</name>
<dbReference type="AlphaFoldDB" id="A0A816ISS9"/>
<gene>
    <name evidence="1" type="ORF">DARMORV10_C03P79300.1</name>
</gene>
<dbReference type="Proteomes" id="UP001295469">
    <property type="component" value="Chromosome C03"/>
</dbReference>
<accession>A0A816ISS9</accession>
<dbReference type="EMBL" id="HG994367">
    <property type="protein sequence ID" value="CAF1710284.1"/>
    <property type="molecule type" value="Genomic_DNA"/>
</dbReference>
<proteinExistence type="predicted"/>
<organism evidence="1">
    <name type="scientific">Brassica napus</name>
    <name type="common">Rape</name>
    <dbReference type="NCBI Taxonomy" id="3708"/>
    <lineage>
        <taxon>Eukaryota</taxon>
        <taxon>Viridiplantae</taxon>
        <taxon>Streptophyta</taxon>
        <taxon>Embryophyta</taxon>
        <taxon>Tracheophyta</taxon>
        <taxon>Spermatophyta</taxon>
        <taxon>Magnoliopsida</taxon>
        <taxon>eudicotyledons</taxon>
        <taxon>Gunneridae</taxon>
        <taxon>Pentapetalae</taxon>
        <taxon>rosids</taxon>
        <taxon>malvids</taxon>
        <taxon>Brassicales</taxon>
        <taxon>Brassicaceae</taxon>
        <taxon>Brassiceae</taxon>
        <taxon>Brassica</taxon>
    </lineage>
</organism>
<sequence>MPSFSGLRRRLPSPLHSTGTVYIHLAATLTKKKDR</sequence>
<evidence type="ECO:0000313" key="1">
    <source>
        <dbReference type="EMBL" id="CAF1710284.1"/>
    </source>
</evidence>
<protein>
    <submittedName>
        <fullName evidence="1">(rape) hypothetical protein</fullName>
    </submittedName>
</protein>